<keyword evidence="3" id="KW-1185">Reference proteome</keyword>
<organism evidence="2 3">
    <name type="scientific">Glycomyces rhizosphaerae</name>
    <dbReference type="NCBI Taxonomy" id="2054422"/>
    <lineage>
        <taxon>Bacteria</taxon>
        <taxon>Bacillati</taxon>
        <taxon>Actinomycetota</taxon>
        <taxon>Actinomycetes</taxon>
        <taxon>Glycomycetales</taxon>
        <taxon>Glycomycetaceae</taxon>
        <taxon>Glycomyces</taxon>
    </lineage>
</organism>
<evidence type="ECO:0000313" key="3">
    <source>
        <dbReference type="Proteomes" id="UP001595712"/>
    </source>
</evidence>
<gene>
    <name evidence="2" type="ORF">ACFO8M_06090</name>
</gene>
<dbReference type="Proteomes" id="UP001595712">
    <property type="component" value="Unassembled WGS sequence"/>
</dbReference>
<keyword evidence="1" id="KW-1133">Transmembrane helix</keyword>
<feature type="transmembrane region" description="Helical" evidence="1">
    <location>
        <begin position="139"/>
        <end position="163"/>
    </location>
</feature>
<feature type="transmembrane region" description="Helical" evidence="1">
    <location>
        <begin position="516"/>
        <end position="537"/>
    </location>
</feature>
<feature type="transmembrane region" description="Helical" evidence="1">
    <location>
        <begin position="208"/>
        <end position="231"/>
    </location>
</feature>
<feature type="transmembrane region" description="Helical" evidence="1">
    <location>
        <begin position="98"/>
        <end position="118"/>
    </location>
</feature>
<comment type="caution">
    <text evidence="2">The sequence shown here is derived from an EMBL/GenBank/DDBJ whole genome shotgun (WGS) entry which is preliminary data.</text>
</comment>
<feature type="transmembrane region" description="Helical" evidence="1">
    <location>
        <begin position="406"/>
        <end position="427"/>
    </location>
</feature>
<feature type="transmembrane region" description="Helical" evidence="1">
    <location>
        <begin position="175"/>
        <end position="196"/>
    </location>
</feature>
<evidence type="ECO:0000313" key="2">
    <source>
        <dbReference type="EMBL" id="MFC3492053.1"/>
    </source>
</evidence>
<keyword evidence="1" id="KW-0812">Transmembrane</keyword>
<feature type="transmembrane region" description="Helical" evidence="1">
    <location>
        <begin position="251"/>
        <end position="272"/>
    </location>
</feature>
<feature type="transmembrane region" description="Helical" evidence="1">
    <location>
        <begin position="31"/>
        <end position="51"/>
    </location>
</feature>
<feature type="transmembrane region" description="Helical" evidence="1">
    <location>
        <begin position="475"/>
        <end position="496"/>
    </location>
</feature>
<feature type="transmembrane region" description="Helical" evidence="1">
    <location>
        <begin position="447"/>
        <end position="468"/>
    </location>
</feature>
<keyword evidence="1" id="KW-0472">Membrane</keyword>
<name>A0ABV7PXM2_9ACTN</name>
<evidence type="ECO:0000256" key="1">
    <source>
        <dbReference type="SAM" id="Phobius"/>
    </source>
</evidence>
<reference evidence="3" key="1">
    <citation type="journal article" date="2019" name="Int. J. Syst. Evol. Microbiol.">
        <title>The Global Catalogue of Microorganisms (GCM) 10K type strain sequencing project: providing services to taxonomists for standard genome sequencing and annotation.</title>
        <authorList>
            <consortium name="The Broad Institute Genomics Platform"/>
            <consortium name="The Broad Institute Genome Sequencing Center for Infectious Disease"/>
            <person name="Wu L."/>
            <person name="Ma J."/>
        </authorList>
    </citation>
    <scope>NUCLEOTIDE SEQUENCE [LARGE SCALE GENOMIC DNA]</scope>
    <source>
        <strain evidence="3">CGMCC 4.7396</strain>
    </source>
</reference>
<sequence length="545" mass="57247">MTTAVAELENGLGTLAGTGKLLRFQARRTRVYLIGWFTGLVGGTWLMASAFPDLYPTAEDRAQYAMTVNTPAMRSMTGPETYIDAYAASTGAMFAHNMMLWTGALTAVMFILLIIRVTRADEETSRLEVIRSEPVGRRADLAAALLLATITAVVLGLLIALSVAGIDGVDAGGALLYGATHAAIGLVFAGVAAVAAQLGAFGSSANGIGFGALSVSVLFAAVGSAQGNWVAWLSPVGWSQSTYVMTPEQRWWPLAVSAVFGLLAVWLAFALVTHRDFGQGMMAGRAGRAEADASLSGIGTLTFRLTRGLMWAAVITMVLLGAAYGSVIGSADDMLETLSETQQQVLNQGGASIEENFAATIAAISALFATLFGLLVVGRARKEETGGRGELLAAGAVPRSGWPGSYLPVALTTVTVAVVVGGALLAVTGSSSLGDWGFFGKLFGASVLQLPAVWVLTAFAFAAYAWLPRLGWLRWLAWIFAFVVAYYGQLLDMPGWLMAVSPFDHIAKYPAQEVEWLPITALVVVAAALAALGYAGARRRDLHFS</sequence>
<feature type="transmembrane region" description="Helical" evidence="1">
    <location>
        <begin position="309"/>
        <end position="329"/>
    </location>
</feature>
<dbReference type="PRINTS" id="PR00173">
    <property type="entry name" value="EDTRNSPORT"/>
</dbReference>
<dbReference type="RefSeq" id="WP_387971966.1">
    <property type="nucleotide sequence ID" value="NZ_JBHRWO010000006.1"/>
</dbReference>
<proteinExistence type="predicted"/>
<dbReference type="EMBL" id="JBHRWO010000006">
    <property type="protein sequence ID" value="MFC3492053.1"/>
    <property type="molecule type" value="Genomic_DNA"/>
</dbReference>
<protein>
    <submittedName>
        <fullName evidence="2">ABC transporter permease</fullName>
    </submittedName>
</protein>
<feature type="transmembrane region" description="Helical" evidence="1">
    <location>
        <begin position="357"/>
        <end position="378"/>
    </location>
</feature>
<accession>A0ABV7PXM2</accession>